<dbReference type="GO" id="GO:0006271">
    <property type="term" value="P:DNA strand elongation involved in DNA replication"/>
    <property type="evidence" value="ECO:0007669"/>
    <property type="project" value="TreeGrafter"/>
</dbReference>
<dbReference type="NCBIfam" id="TIGR00663">
    <property type="entry name" value="dnan"/>
    <property type="match status" value="1"/>
</dbReference>
<dbReference type="SMART" id="SM00480">
    <property type="entry name" value="POL3Bc"/>
    <property type="match status" value="1"/>
</dbReference>
<dbReference type="Gene3D" id="3.10.150.10">
    <property type="entry name" value="DNA Polymerase III, subunit A, domain 2"/>
    <property type="match status" value="1"/>
</dbReference>
<evidence type="ECO:0000313" key="13">
    <source>
        <dbReference type="EMBL" id="OGZ09747.1"/>
    </source>
</evidence>
<evidence type="ECO:0000259" key="11">
    <source>
        <dbReference type="Pfam" id="PF02767"/>
    </source>
</evidence>
<dbReference type="PANTHER" id="PTHR30478:SF0">
    <property type="entry name" value="BETA SLIDING CLAMP"/>
    <property type="match status" value="1"/>
</dbReference>
<dbReference type="InterPro" id="IPR022634">
    <property type="entry name" value="DNA_polIII_beta_N"/>
</dbReference>
<keyword evidence="8" id="KW-0238">DNA-binding</keyword>
<dbReference type="GO" id="GO:0005737">
    <property type="term" value="C:cytoplasm"/>
    <property type="evidence" value="ECO:0007669"/>
    <property type="project" value="UniProtKB-SubCell"/>
</dbReference>
<evidence type="ECO:0000256" key="5">
    <source>
        <dbReference type="ARBA" id="ARBA00022695"/>
    </source>
</evidence>
<comment type="subcellular location">
    <subcellularLocation>
        <location evidence="1 9">Cytoplasm</location>
    </subcellularLocation>
</comment>
<dbReference type="Gene3D" id="3.70.10.10">
    <property type="match status" value="1"/>
</dbReference>
<keyword evidence="4 9" id="KW-0808">Transferase</keyword>
<evidence type="ECO:0000256" key="4">
    <source>
        <dbReference type="ARBA" id="ARBA00022679"/>
    </source>
</evidence>
<dbReference type="PIRSF" id="PIRSF000804">
    <property type="entry name" value="DNA_pol_III_b"/>
    <property type="match status" value="1"/>
</dbReference>
<evidence type="ECO:0000256" key="2">
    <source>
        <dbReference type="ARBA" id="ARBA00010752"/>
    </source>
</evidence>
<feature type="domain" description="DNA polymerase III beta sliding clamp C-terminal" evidence="12">
    <location>
        <begin position="245"/>
        <end position="364"/>
    </location>
</feature>
<protein>
    <recommendedName>
        <fullName evidence="9">Beta sliding clamp</fullName>
    </recommendedName>
</protein>
<proteinExistence type="inferred from homology"/>
<gene>
    <name evidence="13" type="ORF">A3D65_05475</name>
</gene>
<feature type="domain" description="DNA polymerase III beta sliding clamp N-terminal" evidence="10">
    <location>
        <begin position="1"/>
        <end position="119"/>
    </location>
</feature>
<dbReference type="Proteomes" id="UP000177996">
    <property type="component" value="Unassembled WGS sequence"/>
</dbReference>
<dbReference type="InterPro" id="IPR001001">
    <property type="entry name" value="DNA_polIII_beta"/>
</dbReference>
<dbReference type="Pfam" id="PF00712">
    <property type="entry name" value="DNA_pol3_beta"/>
    <property type="match status" value="1"/>
</dbReference>
<evidence type="ECO:0000259" key="10">
    <source>
        <dbReference type="Pfam" id="PF00712"/>
    </source>
</evidence>
<keyword evidence="3 9" id="KW-0963">Cytoplasm</keyword>
<reference evidence="13 14" key="1">
    <citation type="journal article" date="2016" name="Nat. Commun.">
        <title>Thousands of microbial genomes shed light on interconnected biogeochemical processes in an aquifer system.</title>
        <authorList>
            <person name="Anantharaman K."/>
            <person name="Brown C.T."/>
            <person name="Hug L.A."/>
            <person name="Sharon I."/>
            <person name="Castelle C.J."/>
            <person name="Probst A.J."/>
            <person name="Thomas B.C."/>
            <person name="Singh A."/>
            <person name="Wilkins M.J."/>
            <person name="Karaoz U."/>
            <person name="Brodie E.L."/>
            <person name="Williams K.H."/>
            <person name="Hubbard S.S."/>
            <person name="Banfield J.F."/>
        </authorList>
    </citation>
    <scope>NUCLEOTIDE SEQUENCE [LARGE SCALE GENOMIC DNA]</scope>
</reference>
<comment type="caution">
    <text evidence="13">The sequence shown here is derived from an EMBL/GenBank/DDBJ whole genome shotgun (WGS) entry which is preliminary data.</text>
</comment>
<evidence type="ECO:0000313" key="14">
    <source>
        <dbReference type="Proteomes" id="UP000177996"/>
    </source>
</evidence>
<accession>A0A1G2D834</accession>
<dbReference type="STRING" id="1798661.A3D65_05475"/>
<dbReference type="InterPro" id="IPR022637">
    <property type="entry name" value="DNA_polIII_beta_cen"/>
</dbReference>
<dbReference type="GO" id="GO:0008408">
    <property type="term" value="F:3'-5' exonuclease activity"/>
    <property type="evidence" value="ECO:0007669"/>
    <property type="project" value="InterPro"/>
</dbReference>
<dbReference type="GO" id="GO:0009360">
    <property type="term" value="C:DNA polymerase III complex"/>
    <property type="evidence" value="ECO:0007669"/>
    <property type="project" value="InterPro"/>
</dbReference>
<keyword evidence="6 9" id="KW-0235">DNA replication</keyword>
<feature type="domain" description="DNA polymerase III beta sliding clamp central" evidence="11">
    <location>
        <begin position="129"/>
        <end position="242"/>
    </location>
</feature>
<dbReference type="InterPro" id="IPR022635">
    <property type="entry name" value="DNA_polIII_beta_C"/>
</dbReference>
<dbReference type="AlphaFoldDB" id="A0A1G2D834"/>
<dbReference type="EMBL" id="MHLL01000016">
    <property type="protein sequence ID" value="OGZ09747.1"/>
    <property type="molecule type" value="Genomic_DNA"/>
</dbReference>
<organism evidence="13 14">
    <name type="scientific">Candidatus Lloydbacteria bacterium RIFCSPHIGHO2_02_FULL_50_13</name>
    <dbReference type="NCBI Taxonomy" id="1798661"/>
    <lineage>
        <taxon>Bacteria</taxon>
        <taxon>Candidatus Lloydiibacteriota</taxon>
    </lineage>
</organism>
<evidence type="ECO:0000259" key="12">
    <source>
        <dbReference type="Pfam" id="PF02768"/>
    </source>
</evidence>
<keyword evidence="5 9" id="KW-0548">Nucleotidyltransferase</keyword>
<evidence type="ECO:0000256" key="1">
    <source>
        <dbReference type="ARBA" id="ARBA00004496"/>
    </source>
</evidence>
<sequence>MKLECVKLNLKNALAIAERFTGKNLSLLVLRYVLFITTEKSVKLRATNLDLGIEIEIPAHVEKEGVIAVPADTLANFLSNLPQEKNVVVEQVGDHLTISGKTHSTLIKGFGYEDFPTVPFVTKGTTIEIDAKILINAFRATQYAVAISDIKPEFASVYCYTDEQTLVFAATDSSRLAEKRVPLKRKPEQFSILIPGKNVAEIVRALEGLDETVKICATKNQISFHTEHIRITSRLIDGVFPDYQQIIPKKFTTEATVLRQDLLDRLKLTTVFSGKLQQVRIKKYPQEKLFEIESRSDEIGETTHQIDAALSGEAVEFLLNQRFLTDVLSYLPSDSVSFHASGGNRPLVIKGVGDTTFIYLVMPMKG</sequence>
<name>A0A1G2D834_9BACT</name>
<evidence type="ECO:0000256" key="6">
    <source>
        <dbReference type="ARBA" id="ARBA00022705"/>
    </source>
</evidence>
<dbReference type="PANTHER" id="PTHR30478">
    <property type="entry name" value="DNA POLYMERASE III SUBUNIT BETA"/>
    <property type="match status" value="1"/>
</dbReference>
<dbReference type="GO" id="GO:0003677">
    <property type="term" value="F:DNA binding"/>
    <property type="evidence" value="ECO:0007669"/>
    <property type="project" value="UniProtKB-UniRule"/>
</dbReference>
<dbReference type="SUPFAM" id="SSF55979">
    <property type="entry name" value="DNA clamp"/>
    <property type="match status" value="3"/>
</dbReference>
<dbReference type="CDD" id="cd00140">
    <property type="entry name" value="beta_clamp"/>
    <property type="match status" value="1"/>
</dbReference>
<keyword evidence="7 9" id="KW-0239">DNA-directed DNA polymerase</keyword>
<dbReference type="Pfam" id="PF02767">
    <property type="entry name" value="DNA_pol3_beta_2"/>
    <property type="match status" value="1"/>
</dbReference>
<evidence type="ECO:0000256" key="7">
    <source>
        <dbReference type="ARBA" id="ARBA00022932"/>
    </source>
</evidence>
<dbReference type="GO" id="GO:0003887">
    <property type="term" value="F:DNA-directed DNA polymerase activity"/>
    <property type="evidence" value="ECO:0007669"/>
    <property type="project" value="UniProtKB-UniRule"/>
</dbReference>
<evidence type="ECO:0000256" key="8">
    <source>
        <dbReference type="ARBA" id="ARBA00023125"/>
    </source>
</evidence>
<comment type="function">
    <text evidence="9">Confers DNA tethering and processivity to DNA polymerases and other proteins. Acts as a clamp, forming a ring around DNA (a reaction catalyzed by the clamp-loading complex) which diffuses in an ATP-independent manner freely and bidirectionally along dsDNA. Initially characterized for its ability to contact the catalytic subunit of DNA polymerase III (Pol III), a complex, multichain enzyme responsible for most of the replicative synthesis in bacteria; Pol III exhibits 3'-5' exonuclease proofreading activity. The beta chain is required for initiation of replication as well as for processivity of DNA replication.</text>
</comment>
<comment type="subunit">
    <text evidence="9">Forms a ring-shaped head-to-tail homodimer around DNA.</text>
</comment>
<evidence type="ECO:0000256" key="9">
    <source>
        <dbReference type="PIRNR" id="PIRNR000804"/>
    </source>
</evidence>
<comment type="similarity">
    <text evidence="2 9">Belongs to the beta sliding clamp family.</text>
</comment>
<dbReference type="InterPro" id="IPR046938">
    <property type="entry name" value="DNA_clamp_sf"/>
</dbReference>
<evidence type="ECO:0000256" key="3">
    <source>
        <dbReference type="ARBA" id="ARBA00022490"/>
    </source>
</evidence>
<dbReference type="Pfam" id="PF02768">
    <property type="entry name" value="DNA_pol3_beta_3"/>
    <property type="match status" value="1"/>
</dbReference>